<dbReference type="Pfam" id="PF07336">
    <property type="entry name" value="ABATE"/>
    <property type="match status" value="1"/>
</dbReference>
<dbReference type="InterPro" id="IPR021005">
    <property type="entry name" value="Znf_CGNR"/>
</dbReference>
<sequence length="201" mass="21434">MSSEQVVRLSLALSGTLRHDGAGGVADDLADVPGLASWLRAEAEPLRSYLGGIGAADEPTRAAVVSVRLAMRSLFAEAVRPEPPSRADAHALLPSPVALDRLNLAAAAVPVHPVLGWPDAAAPTVAWRGEPDDERSRLAAGLARAAIEFLSGPNLDQLRACQAPRCVRYFVRSSPRQQWCRPSCGNRARVARHYQRHAGTA</sequence>
<dbReference type="KEGG" id="aser:Asera_18760"/>
<dbReference type="Pfam" id="PF11706">
    <property type="entry name" value="zf-CGNR"/>
    <property type="match status" value="1"/>
</dbReference>
<keyword evidence="3" id="KW-1185">Reference proteome</keyword>
<dbReference type="AlphaFoldDB" id="A0A810L0K7"/>
<organism evidence="2 3">
    <name type="scientific">Actinocatenispora sera</name>
    <dbReference type="NCBI Taxonomy" id="390989"/>
    <lineage>
        <taxon>Bacteria</taxon>
        <taxon>Bacillati</taxon>
        <taxon>Actinomycetota</taxon>
        <taxon>Actinomycetes</taxon>
        <taxon>Micromonosporales</taxon>
        <taxon>Micromonosporaceae</taxon>
        <taxon>Actinocatenispora</taxon>
    </lineage>
</organism>
<reference evidence="2" key="1">
    <citation type="submission" date="2020-08" db="EMBL/GenBank/DDBJ databases">
        <title>Whole genome shotgun sequence of Actinocatenispora sera NBRC 101916.</title>
        <authorList>
            <person name="Komaki H."/>
            <person name="Tamura T."/>
        </authorList>
    </citation>
    <scope>NUCLEOTIDE SEQUENCE</scope>
    <source>
        <strain evidence="2">NBRC 101916</strain>
    </source>
</reference>
<name>A0A810L0K7_9ACTN</name>
<dbReference type="PANTHER" id="PTHR35525">
    <property type="entry name" value="BLL6575 PROTEIN"/>
    <property type="match status" value="1"/>
</dbReference>
<evidence type="ECO:0000313" key="3">
    <source>
        <dbReference type="Proteomes" id="UP000680750"/>
    </source>
</evidence>
<dbReference type="OrthoDB" id="3211108at2"/>
<dbReference type="Gene3D" id="1.10.3300.10">
    <property type="entry name" value="Jann2411-like domain"/>
    <property type="match status" value="1"/>
</dbReference>
<evidence type="ECO:0000313" key="2">
    <source>
        <dbReference type="EMBL" id="BCJ27768.1"/>
    </source>
</evidence>
<dbReference type="PANTHER" id="PTHR35525:SF3">
    <property type="entry name" value="BLL6575 PROTEIN"/>
    <property type="match status" value="1"/>
</dbReference>
<proteinExistence type="predicted"/>
<accession>A0A810L0K7</accession>
<dbReference type="InterPro" id="IPR023286">
    <property type="entry name" value="ABATE_dom_sf"/>
</dbReference>
<feature type="domain" description="Zinc finger CGNR" evidence="1">
    <location>
        <begin position="158"/>
        <end position="197"/>
    </location>
</feature>
<dbReference type="RefSeq" id="WP_030446546.1">
    <property type="nucleotide sequence ID" value="NZ_AP023354.1"/>
</dbReference>
<dbReference type="EMBL" id="AP023354">
    <property type="protein sequence ID" value="BCJ27768.1"/>
    <property type="molecule type" value="Genomic_DNA"/>
</dbReference>
<dbReference type="InterPro" id="IPR010852">
    <property type="entry name" value="ABATE"/>
</dbReference>
<evidence type="ECO:0000259" key="1">
    <source>
        <dbReference type="Pfam" id="PF11706"/>
    </source>
</evidence>
<dbReference type="Proteomes" id="UP000680750">
    <property type="component" value="Chromosome"/>
</dbReference>
<gene>
    <name evidence="2" type="ORF">Asera_18760</name>
</gene>
<dbReference type="SUPFAM" id="SSF160904">
    <property type="entry name" value="Jann2411-like"/>
    <property type="match status" value="1"/>
</dbReference>
<protein>
    <recommendedName>
        <fullName evidence="1">Zinc finger CGNR domain-containing protein</fullName>
    </recommendedName>
</protein>